<dbReference type="InterPro" id="IPR003439">
    <property type="entry name" value="ABC_transporter-like_ATP-bd"/>
</dbReference>
<dbReference type="PANTHER" id="PTHR43553:SF24">
    <property type="entry name" value="ENERGY-COUPLING FACTOR TRANSPORTER ATP-BINDING PROTEIN ECFA1"/>
    <property type="match status" value="1"/>
</dbReference>
<evidence type="ECO:0000256" key="5">
    <source>
        <dbReference type="ARBA" id="ARBA00022741"/>
    </source>
</evidence>
<comment type="subcellular location">
    <subcellularLocation>
        <location evidence="1">Membrane</location>
        <topology evidence="1">Multi-pass membrane protein</topology>
    </subcellularLocation>
</comment>
<feature type="transmembrane region" description="Helical" evidence="10">
    <location>
        <begin position="815"/>
        <end position="840"/>
    </location>
</feature>
<feature type="region of interest" description="Disordered" evidence="9">
    <location>
        <begin position="314"/>
        <end position="346"/>
    </location>
</feature>
<organism evidence="12 13">
    <name type="scientific">Zafaria cholistanensis</name>
    <dbReference type="NCBI Taxonomy" id="1682741"/>
    <lineage>
        <taxon>Bacteria</taxon>
        <taxon>Bacillati</taxon>
        <taxon>Actinomycetota</taxon>
        <taxon>Actinomycetes</taxon>
        <taxon>Micrococcales</taxon>
        <taxon>Micrococcaceae</taxon>
        <taxon>Zafaria</taxon>
    </lineage>
</organism>
<keyword evidence="7 10" id="KW-1133">Transmembrane helix</keyword>
<evidence type="ECO:0000313" key="12">
    <source>
        <dbReference type="EMBL" id="GER22373.1"/>
    </source>
</evidence>
<reference evidence="12 13" key="1">
    <citation type="submission" date="2019-09" db="EMBL/GenBank/DDBJ databases">
        <title>Arthrobacter zafarii sp. nov., a moderately thermotolerant and halotolerant actinobacterium isolated from Cholistan desert soil of Pakistan.</title>
        <authorList>
            <person name="Amin A."/>
            <person name="Ahmed I."/>
            <person name="Khalid N."/>
            <person name="Schumann P."/>
            <person name="Busse H.J."/>
            <person name="Khan I.U."/>
            <person name="Li S."/>
            <person name="Li W.J."/>
        </authorList>
    </citation>
    <scope>NUCLEOTIDE SEQUENCE [LARGE SCALE GENOMIC DNA]</scope>
    <source>
        <strain evidence="12 13">NCCP-1664</strain>
    </source>
</reference>
<evidence type="ECO:0000256" key="8">
    <source>
        <dbReference type="ARBA" id="ARBA00023136"/>
    </source>
</evidence>
<protein>
    <submittedName>
        <fullName evidence="12">ABC transporter ATP-binding protein</fullName>
    </submittedName>
</protein>
<keyword evidence="4 10" id="KW-0812">Transmembrane</keyword>
<evidence type="ECO:0000259" key="11">
    <source>
        <dbReference type="PROSITE" id="PS50893"/>
    </source>
</evidence>
<keyword evidence="5" id="KW-0547">Nucleotide-binding</keyword>
<accession>A0A5A7NN33</accession>
<gene>
    <name evidence="12" type="ORF">NCCP1664_08700</name>
</gene>
<dbReference type="GO" id="GO:0005524">
    <property type="term" value="F:ATP binding"/>
    <property type="evidence" value="ECO:0007669"/>
    <property type="project" value="UniProtKB-KW"/>
</dbReference>
<sequence length="842" mass="86417">MPADPGTTAAPAPPYGAPSAALPAARGGDGDRAAAVVPAAVSARGWGWRHAGRAAPALRGLDLEIAPGERVLLVGPSGAGKSTLLHALAGALHRDEEAEDFGELLVDGRPAEDSRGRAGLVQQDPETQVVLARVGDDVAFGAENLAVPRGEIWNRVTAALEAVGLDVPLDHPTAHLSGGQKQRLALAGILAMRPGLVLLDEPTANLDPDGVLEVRDAVVAAVAATGATLVVVEHRLAAWAGHMDRVVVLEPGGGVSHSGTPGELFAEGPVRTELIDAGVWVPGHVPVLERAQGSLSGRPGQVLLSAADLAVSREAARPAHSRPAHSRPAHSRPAPSRKGPRPVLSGVGLDLRAGEAVGITGPNGAGKSTLALTLAGLLEPLEGQVRAAAELAGGLPPEPFRWRAADLVSRIGTVFQEPEHQFVASTVREDLAFGPRHARNPRTGRPLFTPEEVERRVDGLLDRLRLGHLADANPFTLSGGEKRRLSVATVLAAGPGVLVLDEPTFGQDANTWRELALLLREELAAGRTVLAVTHDGHFTAALGARTVTVGAGTGGQQRAPGPGLDTSSRSMLDRSVLDQSVLDQSVLGRSVLGRANPLGKMAAVLLATAGLVATLDWVSAAVVVGACLALLPLSGVGPLAFLRRAWPLAVAGLMAAWGTALVGNDSGAVLLDLGIFTLTEGSVAAGAATGLRGFAVALPAVLVMASTDPTDLADALAQKARLPHRFVLGGLAALRLLGLLAEEWQTLGMARRARGVGSHGSPGARLRANLGQAFGLLVQAIRRASRLAVTMEAKGFGEAPRTWARTSRFTGLDAWVLLGGAAVGAAATGAALAAGTWNLVWS</sequence>
<dbReference type="EMBL" id="BKDJ01000003">
    <property type="protein sequence ID" value="GER22373.1"/>
    <property type="molecule type" value="Genomic_DNA"/>
</dbReference>
<dbReference type="InterPro" id="IPR017871">
    <property type="entry name" value="ABC_transporter-like_CS"/>
</dbReference>
<keyword evidence="13" id="KW-1185">Reference proteome</keyword>
<feature type="domain" description="ABC transporter" evidence="11">
    <location>
        <begin position="329"/>
        <end position="576"/>
    </location>
</feature>
<feature type="transmembrane region" description="Helical" evidence="10">
    <location>
        <begin position="645"/>
        <end position="663"/>
    </location>
</feature>
<dbReference type="CDD" id="cd03225">
    <property type="entry name" value="ABC_cobalt_CbiO_domain1"/>
    <property type="match status" value="2"/>
</dbReference>
<dbReference type="SUPFAM" id="SSF52540">
    <property type="entry name" value="P-loop containing nucleoside triphosphate hydrolases"/>
    <property type="match status" value="2"/>
</dbReference>
<name>A0A5A7NN33_9MICC</name>
<dbReference type="Pfam" id="PF00005">
    <property type="entry name" value="ABC_tran"/>
    <property type="match status" value="2"/>
</dbReference>
<evidence type="ECO:0000256" key="4">
    <source>
        <dbReference type="ARBA" id="ARBA00022692"/>
    </source>
</evidence>
<feature type="domain" description="ABC transporter" evidence="11">
    <location>
        <begin position="36"/>
        <end position="277"/>
    </location>
</feature>
<dbReference type="GO" id="GO:0043190">
    <property type="term" value="C:ATP-binding cassette (ABC) transporter complex"/>
    <property type="evidence" value="ECO:0007669"/>
    <property type="project" value="TreeGrafter"/>
</dbReference>
<keyword evidence="6 12" id="KW-0067">ATP-binding</keyword>
<dbReference type="GO" id="GO:0042626">
    <property type="term" value="F:ATPase-coupled transmembrane transporter activity"/>
    <property type="evidence" value="ECO:0007669"/>
    <property type="project" value="TreeGrafter"/>
</dbReference>
<keyword evidence="3" id="KW-0813">Transport</keyword>
<evidence type="ECO:0000256" key="3">
    <source>
        <dbReference type="ARBA" id="ARBA00022448"/>
    </source>
</evidence>
<dbReference type="InterPro" id="IPR003339">
    <property type="entry name" value="ABC/ECF_trnsptr_transmembrane"/>
</dbReference>
<evidence type="ECO:0000256" key="6">
    <source>
        <dbReference type="ARBA" id="ARBA00022840"/>
    </source>
</evidence>
<proteinExistence type="inferred from homology"/>
<dbReference type="Gene3D" id="3.40.50.300">
    <property type="entry name" value="P-loop containing nucleotide triphosphate hydrolases"/>
    <property type="match status" value="2"/>
</dbReference>
<dbReference type="InterPro" id="IPR003593">
    <property type="entry name" value="AAA+_ATPase"/>
</dbReference>
<evidence type="ECO:0000256" key="7">
    <source>
        <dbReference type="ARBA" id="ARBA00022989"/>
    </source>
</evidence>
<dbReference type="Pfam" id="PF02361">
    <property type="entry name" value="CbiQ"/>
    <property type="match status" value="1"/>
</dbReference>
<dbReference type="InterPro" id="IPR015856">
    <property type="entry name" value="ABC_transpr_CbiO/EcfA_su"/>
</dbReference>
<dbReference type="InterPro" id="IPR027417">
    <property type="entry name" value="P-loop_NTPase"/>
</dbReference>
<dbReference type="InterPro" id="IPR050095">
    <property type="entry name" value="ECF_ABC_transporter_ATP-bd"/>
</dbReference>
<dbReference type="RefSeq" id="WP_172627291.1">
    <property type="nucleotide sequence ID" value="NZ_BKDJ01000003.1"/>
</dbReference>
<feature type="compositionally biased region" description="Basic residues" evidence="9">
    <location>
        <begin position="319"/>
        <end position="330"/>
    </location>
</feature>
<keyword evidence="8 10" id="KW-0472">Membrane</keyword>
<evidence type="ECO:0000256" key="2">
    <source>
        <dbReference type="ARBA" id="ARBA00005417"/>
    </source>
</evidence>
<evidence type="ECO:0000256" key="10">
    <source>
        <dbReference type="SAM" id="Phobius"/>
    </source>
</evidence>
<dbReference type="AlphaFoldDB" id="A0A5A7NN33"/>
<feature type="transmembrane region" description="Helical" evidence="10">
    <location>
        <begin position="683"/>
        <end position="705"/>
    </location>
</feature>
<dbReference type="PANTHER" id="PTHR43553">
    <property type="entry name" value="HEAVY METAL TRANSPORTER"/>
    <property type="match status" value="1"/>
</dbReference>
<dbReference type="GO" id="GO:0016887">
    <property type="term" value="F:ATP hydrolysis activity"/>
    <property type="evidence" value="ECO:0007669"/>
    <property type="project" value="InterPro"/>
</dbReference>
<dbReference type="PROSITE" id="PS50893">
    <property type="entry name" value="ABC_TRANSPORTER_2"/>
    <property type="match status" value="2"/>
</dbReference>
<evidence type="ECO:0000313" key="13">
    <source>
        <dbReference type="Proteomes" id="UP000325307"/>
    </source>
</evidence>
<feature type="transmembrane region" description="Helical" evidence="10">
    <location>
        <begin position="604"/>
        <end position="633"/>
    </location>
</feature>
<dbReference type="SMART" id="SM00382">
    <property type="entry name" value="AAA"/>
    <property type="match status" value="2"/>
</dbReference>
<comment type="similarity">
    <text evidence="2">Belongs to the ABC transporter superfamily.</text>
</comment>
<comment type="caution">
    <text evidence="12">The sequence shown here is derived from an EMBL/GenBank/DDBJ whole genome shotgun (WGS) entry which is preliminary data.</text>
</comment>
<dbReference type="CDD" id="cd16914">
    <property type="entry name" value="EcfT"/>
    <property type="match status" value="1"/>
</dbReference>
<dbReference type="Proteomes" id="UP000325307">
    <property type="component" value="Unassembled WGS sequence"/>
</dbReference>
<evidence type="ECO:0000256" key="1">
    <source>
        <dbReference type="ARBA" id="ARBA00004141"/>
    </source>
</evidence>
<evidence type="ECO:0000256" key="9">
    <source>
        <dbReference type="SAM" id="MobiDB-lite"/>
    </source>
</evidence>
<dbReference type="PROSITE" id="PS00211">
    <property type="entry name" value="ABC_TRANSPORTER_1"/>
    <property type="match status" value="2"/>
</dbReference>